<dbReference type="Gene3D" id="3.30.420.10">
    <property type="entry name" value="Ribonuclease H-like superfamily/Ribonuclease H"/>
    <property type="match status" value="1"/>
</dbReference>
<dbReference type="GO" id="GO:0030014">
    <property type="term" value="C:CCR4-NOT complex"/>
    <property type="evidence" value="ECO:0007669"/>
    <property type="project" value="InterPro"/>
</dbReference>
<proteinExistence type="inferred from homology"/>
<gene>
    <name evidence="18" type="ORF">GIB67_041794</name>
</gene>
<evidence type="ECO:0000256" key="12">
    <source>
        <dbReference type="ARBA" id="ARBA00022839"/>
    </source>
</evidence>
<name>A0A7J7L5K8_9MAGN</name>
<dbReference type="OrthoDB" id="696953at2759"/>
<evidence type="ECO:0000256" key="13">
    <source>
        <dbReference type="ARBA" id="ARBA00022884"/>
    </source>
</evidence>
<keyword evidence="12" id="KW-0269">Exonuclease</keyword>
<dbReference type="EC" id="3.1.13.4" evidence="7"/>
<dbReference type="AlphaFoldDB" id="A0A7J7L5K8"/>
<dbReference type="EMBL" id="JACGCM010002618">
    <property type="protein sequence ID" value="KAF6137921.1"/>
    <property type="molecule type" value="Genomic_DNA"/>
</dbReference>
<organism evidence="18 19">
    <name type="scientific">Kingdonia uniflora</name>
    <dbReference type="NCBI Taxonomy" id="39325"/>
    <lineage>
        <taxon>Eukaryota</taxon>
        <taxon>Viridiplantae</taxon>
        <taxon>Streptophyta</taxon>
        <taxon>Embryophyta</taxon>
        <taxon>Tracheophyta</taxon>
        <taxon>Spermatophyta</taxon>
        <taxon>Magnoliopsida</taxon>
        <taxon>Ranunculales</taxon>
        <taxon>Circaeasteraceae</taxon>
        <taxon>Kingdonia</taxon>
    </lineage>
</organism>
<evidence type="ECO:0000256" key="5">
    <source>
        <dbReference type="ARBA" id="ARBA00008372"/>
    </source>
</evidence>
<dbReference type="Pfam" id="PF04857">
    <property type="entry name" value="CAF1"/>
    <property type="match status" value="1"/>
</dbReference>
<keyword evidence="19" id="KW-1185">Reference proteome</keyword>
<evidence type="ECO:0000313" key="19">
    <source>
        <dbReference type="Proteomes" id="UP000541444"/>
    </source>
</evidence>
<evidence type="ECO:0000256" key="15">
    <source>
        <dbReference type="ARBA" id="ARBA00023163"/>
    </source>
</evidence>
<keyword evidence="8" id="KW-0963">Cytoplasm</keyword>
<comment type="similarity">
    <text evidence="5">Belongs to the CAF1 family.</text>
</comment>
<evidence type="ECO:0000256" key="2">
    <source>
        <dbReference type="ARBA" id="ARBA00001968"/>
    </source>
</evidence>
<dbReference type="Proteomes" id="UP000541444">
    <property type="component" value="Unassembled WGS sequence"/>
</dbReference>
<evidence type="ECO:0000256" key="14">
    <source>
        <dbReference type="ARBA" id="ARBA00023015"/>
    </source>
</evidence>
<evidence type="ECO:0000256" key="16">
    <source>
        <dbReference type="ARBA" id="ARBA00023242"/>
    </source>
</evidence>
<evidence type="ECO:0000256" key="4">
    <source>
        <dbReference type="ARBA" id="ARBA00004496"/>
    </source>
</evidence>
<dbReference type="InterPro" id="IPR012337">
    <property type="entry name" value="RNaseH-like_sf"/>
</dbReference>
<accession>A0A7J7L5K8</accession>
<comment type="catalytic activity">
    <reaction evidence="1">
        <text>Exonucleolytic cleavage of poly(A) to 5'-AMP.</text>
        <dbReference type="EC" id="3.1.13.4"/>
    </reaction>
</comment>
<evidence type="ECO:0000256" key="9">
    <source>
        <dbReference type="ARBA" id="ARBA00022722"/>
    </source>
</evidence>
<keyword evidence="11" id="KW-0378">Hydrolase</keyword>
<keyword evidence="9" id="KW-0540">Nuclease</keyword>
<dbReference type="GO" id="GO:0003723">
    <property type="term" value="F:RNA binding"/>
    <property type="evidence" value="ECO:0007669"/>
    <property type="project" value="UniProtKB-KW"/>
</dbReference>
<keyword evidence="15" id="KW-0804">Transcription</keyword>
<evidence type="ECO:0000256" key="10">
    <source>
        <dbReference type="ARBA" id="ARBA00022723"/>
    </source>
</evidence>
<dbReference type="GO" id="GO:0005634">
    <property type="term" value="C:nucleus"/>
    <property type="evidence" value="ECO:0007669"/>
    <property type="project" value="UniProtKB-SubCell"/>
</dbReference>
<comment type="cofactor">
    <cofactor evidence="2">
        <name>a divalent metal cation</name>
        <dbReference type="ChEBI" id="CHEBI:60240"/>
    </cofactor>
</comment>
<evidence type="ECO:0000256" key="1">
    <source>
        <dbReference type="ARBA" id="ARBA00001663"/>
    </source>
</evidence>
<evidence type="ECO:0000256" key="17">
    <source>
        <dbReference type="ARBA" id="ARBA00025148"/>
    </source>
</evidence>
<dbReference type="PANTHER" id="PTHR10797">
    <property type="entry name" value="CCR4-NOT TRANSCRIPTION COMPLEX SUBUNIT"/>
    <property type="match status" value="1"/>
</dbReference>
<dbReference type="GO" id="GO:0005737">
    <property type="term" value="C:cytoplasm"/>
    <property type="evidence" value="ECO:0007669"/>
    <property type="project" value="UniProtKB-SubCell"/>
</dbReference>
<keyword evidence="14" id="KW-0805">Transcription regulation</keyword>
<evidence type="ECO:0000256" key="8">
    <source>
        <dbReference type="ARBA" id="ARBA00022490"/>
    </source>
</evidence>
<comment type="function">
    <text evidence="17">Ubiquitous transcription factor required for a diverse set of processes. It is a component of the CCR4 complex involved in the control of gene expression.</text>
</comment>
<dbReference type="InterPro" id="IPR036397">
    <property type="entry name" value="RNaseH_sf"/>
</dbReference>
<comment type="subcellular location">
    <subcellularLocation>
        <location evidence="4">Cytoplasm</location>
    </subcellularLocation>
    <subcellularLocation>
        <location evidence="3">Nucleus</location>
    </subcellularLocation>
</comment>
<evidence type="ECO:0000256" key="7">
    <source>
        <dbReference type="ARBA" id="ARBA00012161"/>
    </source>
</evidence>
<dbReference type="GO" id="GO:0004535">
    <property type="term" value="F:poly(A)-specific ribonuclease activity"/>
    <property type="evidence" value="ECO:0007669"/>
    <property type="project" value="UniProtKB-EC"/>
</dbReference>
<evidence type="ECO:0000256" key="6">
    <source>
        <dbReference type="ARBA" id="ARBA00011757"/>
    </source>
</evidence>
<evidence type="ECO:0000256" key="11">
    <source>
        <dbReference type="ARBA" id="ARBA00022801"/>
    </source>
</evidence>
<evidence type="ECO:0000313" key="18">
    <source>
        <dbReference type="EMBL" id="KAF6137921.1"/>
    </source>
</evidence>
<protein>
    <recommendedName>
        <fullName evidence="7">poly(A)-specific ribonuclease</fullName>
        <ecNumber evidence="7">3.1.13.4</ecNumber>
    </recommendedName>
</protein>
<dbReference type="GO" id="GO:0046872">
    <property type="term" value="F:metal ion binding"/>
    <property type="evidence" value="ECO:0007669"/>
    <property type="project" value="UniProtKB-KW"/>
</dbReference>
<comment type="caution">
    <text evidence="18">The sequence shown here is derived from an EMBL/GenBank/DDBJ whole genome shotgun (WGS) entry which is preliminary data.</text>
</comment>
<dbReference type="SUPFAM" id="SSF53098">
    <property type="entry name" value="Ribonuclease H-like"/>
    <property type="match status" value="1"/>
</dbReference>
<dbReference type="InterPro" id="IPR006941">
    <property type="entry name" value="RNase_CAF1"/>
</dbReference>
<reference evidence="18 19" key="1">
    <citation type="journal article" date="2020" name="IScience">
        <title>Genome Sequencing of the Endangered Kingdonia uniflora (Circaeasteraceae, Ranunculales) Reveals Potential Mechanisms of Evolutionary Specialization.</title>
        <authorList>
            <person name="Sun Y."/>
            <person name="Deng T."/>
            <person name="Zhang A."/>
            <person name="Moore M.J."/>
            <person name="Landis J.B."/>
            <person name="Lin N."/>
            <person name="Zhang H."/>
            <person name="Zhang X."/>
            <person name="Huang J."/>
            <person name="Zhang X."/>
            <person name="Sun H."/>
            <person name="Wang H."/>
        </authorList>
    </citation>
    <scope>NUCLEOTIDE SEQUENCE [LARGE SCALE GENOMIC DNA]</scope>
    <source>
        <strain evidence="18">TB1705</strain>
        <tissue evidence="18">Leaf</tissue>
    </source>
</reference>
<dbReference type="InterPro" id="IPR039637">
    <property type="entry name" value="CNOT7/CNOT8/Pop2"/>
</dbReference>
<keyword evidence="10" id="KW-0479">Metal-binding</keyword>
<keyword evidence="13" id="KW-0694">RNA-binding</keyword>
<sequence length="338" mass="39368">MQNWSFSFYFEITVLEISESIEEERKMREIWSSNLTAEMIKMDKAARECRYVSIDTEFPGFLKSSARDADLFKCYEDLEFNVSNLKLIQLGLTFSDVNRLQSRTGDKTWQINFKDFNPSSDIHVSRSIELLTRSGIDFQRNKEEGVDSKLFTEKFNNIIHYNPNLKWITFHGLYDLAYLVKLLNNNQLPTCLDGFLQVLRDTFGELYDVKYMAGFLLRGEIGLERLANILEVKRIGASHQAGSDSLLTNDIFWKIKNQLSNINEDKYQDCLYGTAKEPIFLHFYWAKVNKNHPIFDPTQRSHAYYSTSELPHPVYYEGLLYGPCAFQGNANYNIGNFK</sequence>
<evidence type="ECO:0000256" key="3">
    <source>
        <dbReference type="ARBA" id="ARBA00004123"/>
    </source>
</evidence>
<comment type="subunit">
    <text evidence="6">Component of the CCR4-NOT complex, at least composed of CRR4 and CAF1 proteins.</text>
</comment>
<keyword evidence="16" id="KW-0539">Nucleus</keyword>